<evidence type="ECO:0000256" key="1">
    <source>
        <dbReference type="SAM" id="SignalP"/>
    </source>
</evidence>
<keyword evidence="1" id="KW-0732">Signal</keyword>
<proteinExistence type="predicted"/>
<accession>A0ABQ8JCU6</accession>
<sequence>MFCAFEMKLKFLILFQTLRLKIPGGSTEQNDDYFAVHHSTTKNDSRAKREAINYTNIDYHQILIVNQIVII</sequence>
<protein>
    <submittedName>
        <fullName evidence="2">Uncharacterized protein</fullName>
    </submittedName>
</protein>
<name>A0ABQ8JCU6_DERPT</name>
<dbReference type="Proteomes" id="UP000887458">
    <property type="component" value="Unassembled WGS sequence"/>
</dbReference>
<evidence type="ECO:0000313" key="3">
    <source>
        <dbReference type="Proteomes" id="UP000887458"/>
    </source>
</evidence>
<gene>
    <name evidence="2" type="ORF">DERP_011183</name>
</gene>
<keyword evidence="3" id="KW-1185">Reference proteome</keyword>
<organism evidence="2 3">
    <name type="scientific">Dermatophagoides pteronyssinus</name>
    <name type="common">European house dust mite</name>
    <dbReference type="NCBI Taxonomy" id="6956"/>
    <lineage>
        <taxon>Eukaryota</taxon>
        <taxon>Metazoa</taxon>
        <taxon>Ecdysozoa</taxon>
        <taxon>Arthropoda</taxon>
        <taxon>Chelicerata</taxon>
        <taxon>Arachnida</taxon>
        <taxon>Acari</taxon>
        <taxon>Acariformes</taxon>
        <taxon>Sarcoptiformes</taxon>
        <taxon>Astigmata</taxon>
        <taxon>Psoroptidia</taxon>
        <taxon>Analgoidea</taxon>
        <taxon>Pyroglyphidae</taxon>
        <taxon>Dermatophagoidinae</taxon>
        <taxon>Dermatophagoides</taxon>
    </lineage>
</organism>
<evidence type="ECO:0000313" key="2">
    <source>
        <dbReference type="EMBL" id="KAH9420270.1"/>
    </source>
</evidence>
<feature type="chain" id="PRO_5046110006" evidence="1">
    <location>
        <begin position="28"/>
        <end position="71"/>
    </location>
</feature>
<comment type="caution">
    <text evidence="2">The sequence shown here is derived from an EMBL/GenBank/DDBJ whole genome shotgun (WGS) entry which is preliminary data.</text>
</comment>
<reference evidence="2 3" key="1">
    <citation type="journal article" date="2018" name="J. Allergy Clin. Immunol.">
        <title>High-quality assembly of Dermatophagoides pteronyssinus genome and transcriptome reveals a wide range of novel allergens.</title>
        <authorList>
            <person name="Liu X.Y."/>
            <person name="Yang K.Y."/>
            <person name="Wang M.Q."/>
            <person name="Kwok J.S."/>
            <person name="Zeng X."/>
            <person name="Yang Z."/>
            <person name="Xiao X.J."/>
            <person name="Lau C.P."/>
            <person name="Li Y."/>
            <person name="Huang Z.M."/>
            <person name="Ba J.G."/>
            <person name="Yim A.K."/>
            <person name="Ouyang C.Y."/>
            <person name="Ngai S.M."/>
            <person name="Chan T.F."/>
            <person name="Leung E.L."/>
            <person name="Liu L."/>
            <person name="Liu Z.G."/>
            <person name="Tsui S.K."/>
        </authorList>
    </citation>
    <scope>NUCLEOTIDE SEQUENCE [LARGE SCALE GENOMIC DNA]</scope>
    <source>
        <strain evidence="2">Derp</strain>
    </source>
</reference>
<reference evidence="2 3" key="2">
    <citation type="journal article" date="2022" name="Mol. Biol. Evol.">
        <title>Comparative Genomics Reveals Insights into the Divergent Evolution of Astigmatic Mites and Household Pest Adaptations.</title>
        <authorList>
            <person name="Xiong Q."/>
            <person name="Wan A.T."/>
            <person name="Liu X."/>
            <person name="Fung C.S."/>
            <person name="Xiao X."/>
            <person name="Malainual N."/>
            <person name="Hou J."/>
            <person name="Wang L."/>
            <person name="Wang M."/>
            <person name="Yang K.Y."/>
            <person name="Cui Y."/>
            <person name="Leung E.L."/>
            <person name="Nong W."/>
            <person name="Shin S.K."/>
            <person name="Au S.W."/>
            <person name="Jeong K.Y."/>
            <person name="Chew F.T."/>
            <person name="Hui J.H."/>
            <person name="Leung T.F."/>
            <person name="Tungtrongchitr A."/>
            <person name="Zhong N."/>
            <person name="Liu Z."/>
            <person name="Tsui S.K."/>
        </authorList>
    </citation>
    <scope>NUCLEOTIDE SEQUENCE [LARGE SCALE GENOMIC DNA]</scope>
    <source>
        <strain evidence="2">Derp</strain>
    </source>
</reference>
<feature type="signal peptide" evidence="1">
    <location>
        <begin position="1"/>
        <end position="27"/>
    </location>
</feature>
<dbReference type="EMBL" id="NJHN03000051">
    <property type="protein sequence ID" value="KAH9420270.1"/>
    <property type="molecule type" value="Genomic_DNA"/>
</dbReference>